<protein>
    <submittedName>
        <fullName evidence="2">Uncharacterized protein</fullName>
    </submittedName>
</protein>
<accession>A0A508WSC9</accession>
<sequence>MRASAYLFTSGPTRVSRMSEFDAVFSLPLMEADELSSFYENTNLIGCSAALGRKYQISASSQATIGSVYPELLGSHHKLVVESVLVTGFPRSIVIPPARKLFICRIKSSLLGIFETGEVAVSPSSLELEGDERVLLRHQALHDVLGRSCHLHRRPPDRRPKRNAKRQAQAAPRWRARRAKRSELRNHLVFDIPRP</sequence>
<evidence type="ECO:0000256" key="1">
    <source>
        <dbReference type="SAM" id="MobiDB-lite"/>
    </source>
</evidence>
<dbReference type="Proteomes" id="UP000507954">
    <property type="component" value="Unassembled WGS sequence"/>
</dbReference>
<organism evidence="2">
    <name type="scientific">Sinorhizobium medicae</name>
    <dbReference type="NCBI Taxonomy" id="110321"/>
    <lineage>
        <taxon>Bacteria</taxon>
        <taxon>Pseudomonadati</taxon>
        <taxon>Pseudomonadota</taxon>
        <taxon>Alphaproteobacteria</taxon>
        <taxon>Hyphomicrobiales</taxon>
        <taxon>Rhizobiaceae</taxon>
        <taxon>Sinorhizobium/Ensifer group</taxon>
        <taxon>Sinorhizobium</taxon>
    </lineage>
</organism>
<reference evidence="2" key="1">
    <citation type="submission" date="2019-06" db="EMBL/GenBank/DDBJ databases">
        <authorList>
            <person name="Le Quere A."/>
            <person name="Colella S."/>
        </authorList>
    </citation>
    <scope>NUCLEOTIDE SEQUENCE</scope>
    <source>
        <strain evidence="2">EmedicaeMD41</strain>
    </source>
</reference>
<name>A0A508WSC9_9HYPH</name>
<dbReference type="AlphaFoldDB" id="A0A508WSC9"/>
<feature type="compositionally biased region" description="Basic residues" evidence="1">
    <location>
        <begin position="150"/>
        <end position="165"/>
    </location>
</feature>
<proteinExistence type="predicted"/>
<evidence type="ECO:0000313" key="2">
    <source>
        <dbReference type="EMBL" id="VTZ59697.1"/>
    </source>
</evidence>
<dbReference type="EMBL" id="CABFNB010000023">
    <property type="protein sequence ID" value="VTZ59697.1"/>
    <property type="molecule type" value="Genomic_DNA"/>
</dbReference>
<gene>
    <name evidence="2" type="ORF">EMEDMD4_1190031</name>
</gene>
<feature type="region of interest" description="Disordered" evidence="1">
    <location>
        <begin position="150"/>
        <end position="178"/>
    </location>
</feature>